<evidence type="ECO:0000256" key="1">
    <source>
        <dbReference type="SAM" id="MobiDB-lite"/>
    </source>
</evidence>
<accession>A0A4Z2I8G1</accession>
<keyword evidence="3" id="KW-1185">Reference proteome</keyword>
<dbReference type="EMBL" id="SRLO01000116">
    <property type="protein sequence ID" value="TNN74248.1"/>
    <property type="molecule type" value="Genomic_DNA"/>
</dbReference>
<name>A0A4Z2I8G1_9TELE</name>
<dbReference type="Proteomes" id="UP000314294">
    <property type="component" value="Unassembled WGS sequence"/>
</dbReference>
<reference evidence="2 3" key="1">
    <citation type="submission" date="2019-03" db="EMBL/GenBank/DDBJ databases">
        <title>First draft genome of Liparis tanakae, snailfish: a comprehensive survey of snailfish specific genes.</title>
        <authorList>
            <person name="Kim W."/>
            <person name="Song I."/>
            <person name="Jeong J.-H."/>
            <person name="Kim D."/>
            <person name="Kim S."/>
            <person name="Ryu S."/>
            <person name="Song J.Y."/>
            <person name="Lee S.K."/>
        </authorList>
    </citation>
    <scope>NUCLEOTIDE SEQUENCE [LARGE SCALE GENOMIC DNA]</scope>
    <source>
        <tissue evidence="2">Muscle</tissue>
    </source>
</reference>
<dbReference type="AlphaFoldDB" id="A0A4Z2I8G1"/>
<evidence type="ECO:0000313" key="3">
    <source>
        <dbReference type="Proteomes" id="UP000314294"/>
    </source>
</evidence>
<comment type="caution">
    <text evidence="2">The sequence shown here is derived from an EMBL/GenBank/DDBJ whole genome shotgun (WGS) entry which is preliminary data.</text>
</comment>
<gene>
    <name evidence="2" type="ORF">EYF80_015491</name>
</gene>
<feature type="region of interest" description="Disordered" evidence="1">
    <location>
        <begin position="1"/>
        <end position="22"/>
    </location>
</feature>
<proteinExistence type="predicted"/>
<evidence type="ECO:0000313" key="2">
    <source>
        <dbReference type="EMBL" id="TNN74248.1"/>
    </source>
</evidence>
<protein>
    <submittedName>
        <fullName evidence="2">Uncharacterized protein</fullName>
    </submittedName>
</protein>
<sequence>MTGPRTAPHRPPSNLWRRRDDNRWMVGGGGGSLSVLFDGQTEKGGDELGMSFQLQGFCSDPAH</sequence>
<organism evidence="2 3">
    <name type="scientific">Liparis tanakae</name>
    <name type="common">Tanaka's snailfish</name>
    <dbReference type="NCBI Taxonomy" id="230148"/>
    <lineage>
        <taxon>Eukaryota</taxon>
        <taxon>Metazoa</taxon>
        <taxon>Chordata</taxon>
        <taxon>Craniata</taxon>
        <taxon>Vertebrata</taxon>
        <taxon>Euteleostomi</taxon>
        <taxon>Actinopterygii</taxon>
        <taxon>Neopterygii</taxon>
        <taxon>Teleostei</taxon>
        <taxon>Neoteleostei</taxon>
        <taxon>Acanthomorphata</taxon>
        <taxon>Eupercaria</taxon>
        <taxon>Perciformes</taxon>
        <taxon>Cottioidei</taxon>
        <taxon>Cottales</taxon>
        <taxon>Liparidae</taxon>
        <taxon>Liparis</taxon>
    </lineage>
</organism>